<name>A0A5E4XPV7_9BURK</name>
<evidence type="ECO:0000313" key="3">
    <source>
        <dbReference type="Proteomes" id="UP000333828"/>
    </source>
</evidence>
<protein>
    <submittedName>
        <fullName evidence="2">Uncharacterized protein</fullName>
    </submittedName>
</protein>
<dbReference type="RefSeq" id="WP_150685529.1">
    <property type="nucleotide sequence ID" value="NZ_CABPSI010000004.1"/>
</dbReference>
<keyword evidence="3" id="KW-1185">Reference proteome</keyword>
<accession>A0A5E4XPV7</accession>
<proteinExistence type="predicted"/>
<sequence length="851" mass="94255">MQTQDQAARQTPTDAPEQRKASDQAAEIAEITDNRPAAAVQRRIDQLAGNHVAGSSQQQLSQVIQNSPRMQMQRQQIEATIGTADGPRASAGVVQAQWDPTGVSGDNVQQIRALAAMGTKYIQAAFRKLTAGSPELTRRFEAVVGDALTGTTKPIIDRLLLDAFNDGANHTAAELMTMVEEAAIKSPQIRGAHQQTPELAERLTGWTDRLGRREDKSSTAITKRQKERTATGAYPLLMFTHTAPMAEADDNVHHQGKEVYPAASSMDYFRTGENRQSLYFTTPGAKKQKQYVFVKSIYDFYKELDDSLTFDDENTEIITPGVMYAHSGTGRYQHSGYGSEVNSYAKEKLLSAAGKPIRSEKLAKSTATSSRYFDTRDPGRTAAYLDAASNVDAEGEFSQTYGATILEHCRAIVQGLAGVRSTHFRIVVADEQSGYLTYPCPIIEPVIKGKKSPTKSDILPHMQFIMTEFNAGSKVKMYQRNSFGFLYPAISDLERSIRLWPGQLDAPYFIAKVKEVLKRYDAWVERSERDDEEDEDAAIEIEAPRRHPSAAVASGHAPNATLYSTLIRAMSYIRSVCRKGGFQPGRTLDFVQQRLITNLTKGQWLLRMRRYDTYLGMDKADLFLEITQVIENLNEFGLQLVELQTWAPSTDEFMSVVKQGYSAGALASGHHVTGAALTHSGMQAGMVAMNLRKKSTFRLGPAYFEFPRDVLNSKVTKSASQKNTLHYDPAYNFTHQAELTTYRAVPSHGADDLCAIIDITNVKPSELPGILSRHAATPSIFLYASLSKHFQFGMDRFTLGLILELNKTGTVAPALGSYSIPVELIRYFIQMQASHNLGFEAELAKALEEAQ</sequence>
<dbReference type="AlphaFoldDB" id="A0A5E4XPV7"/>
<feature type="compositionally biased region" description="Polar residues" evidence="1">
    <location>
        <begin position="1"/>
        <end position="13"/>
    </location>
</feature>
<organism evidence="2 3">
    <name type="scientific">Pandoraea iniqua</name>
    <dbReference type="NCBI Taxonomy" id="2508288"/>
    <lineage>
        <taxon>Bacteria</taxon>
        <taxon>Pseudomonadati</taxon>
        <taxon>Pseudomonadota</taxon>
        <taxon>Betaproteobacteria</taxon>
        <taxon>Burkholderiales</taxon>
        <taxon>Burkholderiaceae</taxon>
        <taxon>Pandoraea</taxon>
    </lineage>
</organism>
<dbReference type="EMBL" id="CABPSI010000004">
    <property type="protein sequence ID" value="VVE38344.1"/>
    <property type="molecule type" value="Genomic_DNA"/>
</dbReference>
<gene>
    <name evidence="2" type="ORF">PIN31115_04003</name>
</gene>
<dbReference type="Proteomes" id="UP000333828">
    <property type="component" value="Unassembled WGS sequence"/>
</dbReference>
<feature type="region of interest" description="Disordered" evidence="1">
    <location>
        <begin position="1"/>
        <end position="25"/>
    </location>
</feature>
<evidence type="ECO:0000256" key="1">
    <source>
        <dbReference type="SAM" id="MobiDB-lite"/>
    </source>
</evidence>
<reference evidence="2 3" key="1">
    <citation type="submission" date="2019-08" db="EMBL/GenBank/DDBJ databases">
        <authorList>
            <person name="Peeters C."/>
        </authorList>
    </citation>
    <scope>NUCLEOTIDE SEQUENCE [LARGE SCALE GENOMIC DNA]</scope>
    <source>
        <strain evidence="2 3">LMG 31115</strain>
    </source>
</reference>
<evidence type="ECO:0000313" key="2">
    <source>
        <dbReference type="EMBL" id="VVE38344.1"/>
    </source>
</evidence>